<reference evidence="2" key="1">
    <citation type="submission" date="2022-12" db="EMBL/GenBank/DDBJ databases">
        <title>Genome assemblies of Blomia tropicalis.</title>
        <authorList>
            <person name="Cui Y."/>
        </authorList>
    </citation>
    <scope>NUCLEOTIDE SEQUENCE</scope>
    <source>
        <tissue evidence="2">Adult mites</tissue>
    </source>
</reference>
<feature type="region of interest" description="Disordered" evidence="1">
    <location>
        <begin position="153"/>
        <end position="204"/>
    </location>
</feature>
<dbReference type="PROSITE" id="PS51257">
    <property type="entry name" value="PROKAR_LIPOPROTEIN"/>
    <property type="match status" value="1"/>
</dbReference>
<gene>
    <name evidence="2" type="ORF">RDWZM_006709</name>
</gene>
<feature type="region of interest" description="Disordered" evidence="1">
    <location>
        <begin position="1"/>
        <end position="20"/>
    </location>
</feature>
<feature type="compositionally biased region" description="Polar residues" evidence="1">
    <location>
        <begin position="60"/>
        <end position="69"/>
    </location>
</feature>
<accession>A0A9Q0M8C5</accession>
<feature type="compositionally biased region" description="Low complexity" evidence="1">
    <location>
        <begin position="172"/>
        <end position="204"/>
    </location>
</feature>
<name>A0A9Q0M8C5_BLOTA</name>
<evidence type="ECO:0000313" key="3">
    <source>
        <dbReference type="Proteomes" id="UP001142055"/>
    </source>
</evidence>
<comment type="caution">
    <text evidence="2">The sequence shown here is derived from an EMBL/GenBank/DDBJ whole genome shotgun (WGS) entry which is preliminary data.</text>
</comment>
<proteinExistence type="predicted"/>
<evidence type="ECO:0000313" key="2">
    <source>
        <dbReference type="EMBL" id="KAJ6220897.1"/>
    </source>
</evidence>
<protein>
    <submittedName>
        <fullName evidence="2">Uncharacterized protein</fullName>
    </submittedName>
</protein>
<dbReference type="AlphaFoldDB" id="A0A9Q0M8C5"/>
<dbReference type="EMBL" id="JAPWDV010000002">
    <property type="protein sequence ID" value="KAJ6220897.1"/>
    <property type="molecule type" value="Genomic_DNA"/>
</dbReference>
<keyword evidence="3" id="KW-1185">Reference proteome</keyword>
<feature type="compositionally biased region" description="Low complexity" evidence="1">
    <location>
        <begin position="11"/>
        <end position="20"/>
    </location>
</feature>
<sequence length="204" mass="22917">MAMSYRSPRIHNTPTTTTGCQQQLQQQYQRADQFDSQSHEIDYRSIPIIGQMKDYRSTQNGPNGWWTSQRKTDPLLPPPYESSGRTNGKTLKTTTPLQVKLPVQRQYWLMRDRNSANFPLFNEMYDVGLQLNKANGYVLAGNNNSQGQQIVVSDSKASPVNQPDNELMKTTGNGEDGQLNNNNNNSNNMVGLGSNSSIQSQQQS</sequence>
<feature type="region of interest" description="Disordered" evidence="1">
    <location>
        <begin position="60"/>
        <end position="91"/>
    </location>
</feature>
<evidence type="ECO:0000256" key="1">
    <source>
        <dbReference type="SAM" id="MobiDB-lite"/>
    </source>
</evidence>
<organism evidence="2 3">
    <name type="scientific">Blomia tropicalis</name>
    <name type="common">Mite</name>
    <dbReference type="NCBI Taxonomy" id="40697"/>
    <lineage>
        <taxon>Eukaryota</taxon>
        <taxon>Metazoa</taxon>
        <taxon>Ecdysozoa</taxon>
        <taxon>Arthropoda</taxon>
        <taxon>Chelicerata</taxon>
        <taxon>Arachnida</taxon>
        <taxon>Acari</taxon>
        <taxon>Acariformes</taxon>
        <taxon>Sarcoptiformes</taxon>
        <taxon>Astigmata</taxon>
        <taxon>Glycyphagoidea</taxon>
        <taxon>Echimyopodidae</taxon>
        <taxon>Blomia</taxon>
    </lineage>
</organism>
<feature type="compositionally biased region" description="Polar residues" evidence="1">
    <location>
        <begin position="153"/>
        <end position="171"/>
    </location>
</feature>
<dbReference type="Proteomes" id="UP001142055">
    <property type="component" value="Chromosome 2"/>
</dbReference>